<evidence type="ECO:0000313" key="9">
    <source>
        <dbReference type="Proteomes" id="UP000520814"/>
    </source>
</evidence>
<dbReference type="AlphaFoldDB" id="A0A7W9SWL8"/>
<evidence type="ECO:0000256" key="1">
    <source>
        <dbReference type="ARBA" id="ARBA00010643"/>
    </source>
</evidence>
<comment type="similarity">
    <text evidence="1">Belongs to the complex I 24 kDa subunit family.</text>
</comment>
<name>A0A7W9SWL8_ARMRO</name>
<gene>
    <name evidence="8" type="ORF">HNQ39_005552</name>
</gene>
<comment type="caution">
    <text evidence="8">The sequence shown here is derived from an EMBL/GenBank/DDBJ whole genome shotgun (WGS) entry which is preliminary data.</text>
</comment>
<feature type="binding site" evidence="7">
    <location>
        <position position="129"/>
    </location>
    <ligand>
        <name>[2Fe-2S] cluster</name>
        <dbReference type="ChEBI" id="CHEBI:190135"/>
    </ligand>
</feature>
<dbReference type="GO" id="GO:0046872">
    <property type="term" value="F:metal ion binding"/>
    <property type="evidence" value="ECO:0007669"/>
    <property type="project" value="UniProtKB-KW"/>
</dbReference>
<sequence length="178" mass="19551">MSKFTEKDKARLDELISRYPTKKAALLPSLWVAQEVYGGWLPLEAMDEVAQHLELPTADVQGVATFYTMYNKEPRGQHAIEICHNVSCMVLGAEQLIQHCERKLGVSATGETTADGVFTLARVECLGACCNAPAVQVGGTYYENVTAEQMDALLEKLKSAPSEVVTPPQSAMPEMRKF</sequence>
<feature type="binding site" evidence="7">
    <location>
        <position position="125"/>
    </location>
    <ligand>
        <name>[2Fe-2S] cluster</name>
        <dbReference type="ChEBI" id="CHEBI:190135"/>
    </ligand>
</feature>
<keyword evidence="9" id="KW-1185">Reference proteome</keyword>
<evidence type="ECO:0000256" key="7">
    <source>
        <dbReference type="PIRSR" id="PIRSR000216-1"/>
    </source>
</evidence>
<keyword evidence="5 7" id="KW-0411">Iron-sulfur</keyword>
<comment type="cofactor">
    <cofactor evidence="6">
        <name>[2Fe-2S] cluster</name>
        <dbReference type="ChEBI" id="CHEBI:190135"/>
    </cofactor>
</comment>
<dbReference type="GO" id="GO:0003954">
    <property type="term" value="F:NADH dehydrogenase activity"/>
    <property type="evidence" value="ECO:0007669"/>
    <property type="project" value="TreeGrafter"/>
</dbReference>
<proteinExistence type="inferred from homology"/>
<evidence type="ECO:0000256" key="4">
    <source>
        <dbReference type="ARBA" id="ARBA00023004"/>
    </source>
</evidence>
<feature type="binding site" evidence="7">
    <location>
        <position position="83"/>
    </location>
    <ligand>
        <name>[2Fe-2S] cluster</name>
        <dbReference type="ChEBI" id="CHEBI:190135"/>
    </ligand>
</feature>
<keyword evidence="3 7" id="KW-0479">Metal-binding</keyword>
<keyword evidence="4 7" id="KW-0408">Iron</keyword>
<dbReference type="PIRSF" id="PIRSF000216">
    <property type="entry name" value="NADH_DH_24kDa"/>
    <property type="match status" value="1"/>
</dbReference>
<dbReference type="Gene3D" id="1.10.10.1590">
    <property type="entry name" value="NADH-quinone oxidoreductase subunit E"/>
    <property type="match status" value="1"/>
</dbReference>
<comment type="cofactor">
    <cofactor evidence="7">
        <name>[2Fe-2S] cluster</name>
        <dbReference type="ChEBI" id="CHEBI:190135"/>
    </cofactor>
    <text evidence="7">Binds 1 [2Fe-2S] cluster.</text>
</comment>
<dbReference type="CDD" id="cd03064">
    <property type="entry name" value="TRX_Fd_NuoE"/>
    <property type="match status" value="1"/>
</dbReference>
<protein>
    <submittedName>
        <fullName evidence="8">NADH-quinone oxidoreductase subunit E</fullName>
    </submittedName>
</protein>
<dbReference type="PANTHER" id="PTHR10371">
    <property type="entry name" value="NADH DEHYDROGENASE UBIQUINONE FLAVOPROTEIN 2, MITOCHONDRIAL"/>
    <property type="match status" value="1"/>
</dbReference>
<organism evidence="8 9">
    <name type="scientific">Armatimonas rosea</name>
    <dbReference type="NCBI Taxonomy" id="685828"/>
    <lineage>
        <taxon>Bacteria</taxon>
        <taxon>Bacillati</taxon>
        <taxon>Armatimonadota</taxon>
        <taxon>Armatimonadia</taxon>
        <taxon>Armatimonadales</taxon>
        <taxon>Armatimonadaceae</taxon>
        <taxon>Armatimonas</taxon>
    </lineage>
</organism>
<evidence type="ECO:0000313" key="8">
    <source>
        <dbReference type="EMBL" id="MBB6053710.1"/>
    </source>
</evidence>
<reference evidence="8 9" key="1">
    <citation type="submission" date="2020-08" db="EMBL/GenBank/DDBJ databases">
        <title>Genomic Encyclopedia of Type Strains, Phase IV (KMG-IV): sequencing the most valuable type-strain genomes for metagenomic binning, comparative biology and taxonomic classification.</title>
        <authorList>
            <person name="Goeker M."/>
        </authorList>
    </citation>
    <scope>NUCLEOTIDE SEQUENCE [LARGE SCALE GENOMIC DNA]</scope>
    <source>
        <strain evidence="8 9">DSM 23562</strain>
    </source>
</reference>
<dbReference type="EMBL" id="JACHGW010000008">
    <property type="protein sequence ID" value="MBB6053710.1"/>
    <property type="molecule type" value="Genomic_DNA"/>
</dbReference>
<dbReference type="InterPro" id="IPR041921">
    <property type="entry name" value="NuoE_N"/>
</dbReference>
<dbReference type="Proteomes" id="UP000520814">
    <property type="component" value="Unassembled WGS sequence"/>
</dbReference>
<dbReference type="Pfam" id="PF01257">
    <property type="entry name" value="2Fe-2S_thioredx"/>
    <property type="match status" value="1"/>
</dbReference>
<dbReference type="RefSeq" id="WP_184203802.1">
    <property type="nucleotide sequence ID" value="NZ_JACHGW010000008.1"/>
</dbReference>
<dbReference type="GO" id="GO:0051537">
    <property type="term" value="F:2 iron, 2 sulfur cluster binding"/>
    <property type="evidence" value="ECO:0007669"/>
    <property type="project" value="UniProtKB-KW"/>
</dbReference>
<evidence type="ECO:0000256" key="5">
    <source>
        <dbReference type="ARBA" id="ARBA00023014"/>
    </source>
</evidence>
<dbReference type="SUPFAM" id="SSF52833">
    <property type="entry name" value="Thioredoxin-like"/>
    <property type="match status" value="1"/>
</dbReference>
<dbReference type="InterPro" id="IPR002023">
    <property type="entry name" value="NuoE-like"/>
</dbReference>
<feature type="binding site" evidence="7">
    <location>
        <position position="88"/>
    </location>
    <ligand>
        <name>[2Fe-2S] cluster</name>
        <dbReference type="ChEBI" id="CHEBI:190135"/>
    </ligand>
</feature>
<evidence type="ECO:0000256" key="2">
    <source>
        <dbReference type="ARBA" id="ARBA00022714"/>
    </source>
</evidence>
<dbReference type="NCBIfam" id="TIGR01958">
    <property type="entry name" value="nuoE_fam"/>
    <property type="match status" value="1"/>
</dbReference>
<keyword evidence="2 7" id="KW-0001">2Fe-2S</keyword>
<accession>A0A7W9SWL8</accession>
<evidence type="ECO:0000256" key="3">
    <source>
        <dbReference type="ARBA" id="ARBA00022723"/>
    </source>
</evidence>
<dbReference type="PROSITE" id="PS01099">
    <property type="entry name" value="COMPLEX1_24K"/>
    <property type="match status" value="1"/>
</dbReference>
<dbReference type="InterPro" id="IPR042128">
    <property type="entry name" value="NuoE_dom"/>
</dbReference>
<dbReference type="InterPro" id="IPR036249">
    <property type="entry name" value="Thioredoxin-like_sf"/>
</dbReference>
<dbReference type="PANTHER" id="PTHR10371:SF3">
    <property type="entry name" value="NADH DEHYDROGENASE [UBIQUINONE] FLAVOPROTEIN 2, MITOCHONDRIAL"/>
    <property type="match status" value="1"/>
</dbReference>
<evidence type="ECO:0000256" key="6">
    <source>
        <dbReference type="ARBA" id="ARBA00034078"/>
    </source>
</evidence>
<dbReference type="Gene3D" id="3.40.30.10">
    <property type="entry name" value="Glutaredoxin"/>
    <property type="match status" value="1"/>
</dbReference>
<dbReference type="FunFam" id="1.10.10.1590:FF:000001">
    <property type="entry name" value="NADH-quinone oxidoreductase subunit E"/>
    <property type="match status" value="1"/>
</dbReference>